<reference evidence="1" key="1">
    <citation type="submission" date="2022-04" db="EMBL/GenBank/DDBJ databases">
        <title>Complete genome sequence of a cyanobacterium, Nostoc sp. SO-36, isolated in Antarctica.</title>
        <authorList>
            <person name="Kanesaki Y."/>
            <person name="Effendi D."/>
            <person name="Sakamoto T."/>
            <person name="Ohtani S."/>
            <person name="Awai K."/>
        </authorList>
    </citation>
    <scope>NUCLEOTIDE SEQUENCE</scope>
    <source>
        <strain evidence="1">SO-36</strain>
    </source>
</reference>
<keyword evidence="2" id="KW-1185">Reference proteome</keyword>
<accession>A0ABM7YZQ7</accession>
<evidence type="ECO:0000313" key="1">
    <source>
        <dbReference type="EMBL" id="BDI16162.1"/>
    </source>
</evidence>
<evidence type="ECO:0008006" key="3">
    <source>
        <dbReference type="Google" id="ProtNLM"/>
    </source>
</evidence>
<dbReference type="Proteomes" id="UP001055453">
    <property type="component" value="Chromosome"/>
</dbReference>
<proteinExistence type="predicted"/>
<evidence type="ECO:0000313" key="2">
    <source>
        <dbReference type="Proteomes" id="UP001055453"/>
    </source>
</evidence>
<sequence>MFDVYEAIVVWDEQLLTIPIDEAESDPLVGMSLMEGYRLTVEAIEGGLVKLEKL</sequence>
<gene>
    <name evidence="1" type="ORF">ANSO36C_19640</name>
</gene>
<dbReference type="EMBL" id="AP025732">
    <property type="protein sequence ID" value="BDI16162.1"/>
    <property type="molecule type" value="Genomic_DNA"/>
</dbReference>
<dbReference type="RefSeq" id="WP_229488611.1">
    <property type="nucleotide sequence ID" value="NZ_AP025732.1"/>
</dbReference>
<organism evidence="1 2">
    <name type="scientific">Nostoc cf. commune SO-36</name>
    <dbReference type="NCBI Taxonomy" id="449208"/>
    <lineage>
        <taxon>Bacteria</taxon>
        <taxon>Bacillati</taxon>
        <taxon>Cyanobacteriota</taxon>
        <taxon>Cyanophyceae</taxon>
        <taxon>Nostocales</taxon>
        <taxon>Nostocaceae</taxon>
        <taxon>Nostoc</taxon>
    </lineage>
</organism>
<protein>
    <recommendedName>
        <fullName evidence="3">Clan AA aspartic protease</fullName>
    </recommendedName>
</protein>
<name>A0ABM7YZQ7_NOSCO</name>